<evidence type="ECO:0000256" key="8">
    <source>
        <dbReference type="ARBA" id="ARBA00023065"/>
    </source>
</evidence>
<protein>
    <submittedName>
        <fullName evidence="13">Cation:proton antiporter</fullName>
    </submittedName>
</protein>
<keyword evidence="5 11" id="KW-0812">Transmembrane</keyword>
<evidence type="ECO:0000256" key="4">
    <source>
        <dbReference type="ARBA" id="ARBA00022449"/>
    </source>
</evidence>
<accession>A0A923RX65</accession>
<dbReference type="InterPro" id="IPR006153">
    <property type="entry name" value="Cation/H_exchanger_TM"/>
</dbReference>
<keyword evidence="9 11" id="KW-0472">Membrane</keyword>
<evidence type="ECO:0000256" key="7">
    <source>
        <dbReference type="ARBA" id="ARBA00023053"/>
    </source>
</evidence>
<dbReference type="RefSeq" id="WP_054328333.1">
    <property type="nucleotide sequence ID" value="NZ_JACOPL010000023.1"/>
</dbReference>
<comment type="caution">
    <text evidence="13">The sequence shown here is derived from an EMBL/GenBank/DDBJ whole genome shotgun (WGS) entry which is preliminary data.</text>
</comment>
<dbReference type="GO" id="GO:0006814">
    <property type="term" value="P:sodium ion transport"/>
    <property type="evidence" value="ECO:0007669"/>
    <property type="project" value="UniProtKB-KW"/>
</dbReference>
<keyword evidence="10" id="KW-0739">Sodium transport</keyword>
<feature type="transmembrane region" description="Helical" evidence="11">
    <location>
        <begin position="54"/>
        <end position="72"/>
    </location>
</feature>
<keyword evidence="8" id="KW-0406">Ion transport</keyword>
<reference evidence="13" key="1">
    <citation type="submission" date="2020-08" db="EMBL/GenBank/DDBJ databases">
        <title>Genome public.</title>
        <authorList>
            <person name="Liu C."/>
            <person name="Sun Q."/>
        </authorList>
    </citation>
    <scope>NUCLEOTIDE SEQUENCE</scope>
    <source>
        <strain evidence="13">NSJ-28</strain>
    </source>
</reference>
<evidence type="ECO:0000256" key="1">
    <source>
        <dbReference type="ARBA" id="ARBA00004141"/>
    </source>
</evidence>
<evidence type="ECO:0000256" key="10">
    <source>
        <dbReference type="ARBA" id="ARBA00023201"/>
    </source>
</evidence>
<dbReference type="PANTHER" id="PTHR43562">
    <property type="entry name" value="NAPA-TYPE SODIUM/HYDROGEN ANTIPORTER"/>
    <property type="match status" value="1"/>
</dbReference>
<name>A0A923RX65_9FIRM</name>
<proteinExistence type="inferred from homology"/>
<organism evidence="13 14">
    <name type="scientific">Agathobaculum faecis</name>
    <dbReference type="NCBI Taxonomy" id="2763013"/>
    <lineage>
        <taxon>Bacteria</taxon>
        <taxon>Bacillati</taxon>
        <taxon>Bacillota</taxon>
        <taxon>Clostridia</taxon>
        <taxon>Eubacteriales</taxon>
        <taxon>Butyricicoccaceae</taxon>
        <taxon>Agathobaculum</taxon>
    </lineage>
</organism>
<dbReference type="EMBL" id="JACOPL010000023">
    <property type="protein sequence ID" value="MBC5726674.1"/>
    <property type="molecule type" value="Genomic_DNA"/>
</dbReference>
<feature type="transmembrane region" description="Helical" evidence="11">
    <location>
        <begin position="84"/>
        <end position="108"/>
    </location>
</feature>
<evidence type="ECO:0000313" key="14">
    <source>
        <dbReference type="Proteomes" id="UP000606499"/>
    </source>
</evidence>
<feature type="transmembrane region" description="Helical" evidence="11">
    <location>
        <begin position="30"/>
        <end position="49"/>
    </location>
</feature>
<feature type="domain" description="Cation/H+ exchanger transmembrane" evidence="12">
    <location>
        <begin position="12"/>
        <end position="381"/>
    </location>
</feature>
<dbReference type="GO" id="GO:1902600">
    <property type="term" value="P:proton transmembrane transport"/>
    <property type="evidence" value="ECO:0007669"/>
    <property type="project" value="InterPro"/>
</dbReference>
<evidence type="ECO:0000256" key="11">
    <source>
        <dbReference type="SAM" id="Phobius"/>
    </source>
</evidence>
<keyword evidence="6 11" id="KW-1133">Transmembrane helix</keyword>
<gene>
    <name evidence="13" type="ORF">H8S45_14565</name>
</gene>
<feature type="transmembrane region" description="Helical" evidence="11">
    <location>
        <begin position="270"/>
        <end position="286"/>
    </location>
</feature>
<feature type="transmembrane region" description="Helical" evidence="11">
    <location>
        <begin position="150"/>
        <end position="173"/>
    </location>
</feature>
<comment type="subcellular location">
    <subcellularLocation>
        <location evidence="1">Membrane</location>
        <topology evidence="1">Multi-pass membrane protein</topology>
    </subcellularLocation>
</comment>
<dbReference type="Gene3D" id="1.20.1530.20">
    <property type="match status" value="1"/>
</dbReference>
<evidence type="ECO:0000256" key="2">
    <source>
        <dbReference type="ARBA" id="ARBA00005551"/>
    </source>
</evidence>
<keyword evidence="7" id="KW-0915">Sodium</keyword>
<dbReference type="Pfam" id="PF00999">
    <property type="entry name" value="Na_H_Exchanger"/>
    <property type="match status" value="1"/>
</dbReference>
<comment type="similarity">
    <text evidence="2">Belongs to the monovalent cation:proton antiporter 2 (CPA2) transporter (TC 2.A.37) family.</text>
</comment>
<keyword evidence="14" id="KW-1185">Reference proteome</keyword>
<evidence type="ECO:0000256" key="9">
    <source>
        <dbReference type="ARBA" id="ARBA00023136"/>
    </source>
</evidence>
<feature type="transmembrane region" description="Helical" evidence="11">
    <location>
        <begin position="185"/>
        <end position="208"/>
    </location>
</feature>
<dbReference type="Proteomes" id="UP000606499">
    <property type="component" value="Unassembled WGS sequence"/>
</dbReference>
<dbReference type="InterPro" id="IPR038770">
    <property type="entry name" value="Na+/solute_symporter_sf"/>
</dbReference>
<dbReference type="GO" id="GO:0015297">
    <property type="term" value="F:antiporter activity"/>
    <property type="evidence" value="ECO:0007669"/>
    <property type="project" value="UniProtKB-KW"/>
</dbReference>
<feature type="transmembrane region" description="Helical" evidence="11">
    <location>
        <begin position="298"/>
        <end position="318"/>
    </location>
</feature>
<dbReference type="AlphaFoldDB" id="A0A923RX65"/>
<feature type="transmembrane region" description="Helical" evidence="11">
    <location>
        <begin position="361"/>
        <end position="380"/>
    </location>
</feature>
<dbReference type="PANTHER" id="PTHR43562:SF3">
    <property type="entry name" value="SODIUM ION_PROTON EXCHANGER (EUROFUNG)"/>
    <property type="match status" value="1"/>
</dbReference>
<keyword evidence="4" id="KW-0050">Antiport</keyword>
<sequence length="408" mass="43674">MSYDFLLTIAIILLFTKIFGLTSERVHMPQVVGALVAGVILGPSCLGLVGENDFLIKTAEIGVILLMFSAGLDTELDELKSTGLASFVIALIGVIVPFIGGVACYLLLENDPADTQNMIKAAFTGVVLTATSVSITVETLRELGKLKSKVGTAILGAAVLDDILGIIVLTVLTGFTDPTVQPMMVFVRIAAFFVFLCLIGIVMHKAFIKMDKLWGHHRRLAIYALVFCFLLSFVAERFFGIADITGAYFAGLILCNISNTRAYAASKLNVLSYMMFSPLFFASIGIKTELGGLTGRLVVFAVVLTLVAILSKVIGCGLGARMMGFQTYDAISIGLGMVSRGEVALIVAQKGAQAGLIDANMFPPIVLVVIVTTLITPILLKIGMRRQTPANTELSGKEAEMLPNTERY</sequence>
<keyword evidence="3" id="KW-0813">Transport</keyword>
<feature type="transmembrane region" description="Helical" evidence="11">
    <location>
        <begin position="220"/>
        <end position="239"/>
    </location>
</feature>
<evidence type="ECO:0000259" key="12">
    <source>
        <dbReference type="Pfam" id="PF00999"/>
    </source>
</evidence>
<evidence type="ECO:0000256" key="3">
    <source>
        <dbReference type="ARBA" id="ARBA00022448"/>
    </source>
</evidence>
<evidence type="ECO:0000313" key="13">
    <source>
        <dbReference type="EMBL" id="MBC5726674.1"/>
    </source>
</evidence>
<evidence type="ECO:0000256" key="5">
    <source>
        <dbReference type="ARBA" id="ARBA00022692"/>
    </source>
</evidence>
<dbReference type="GO" id="GO:0016020">
    <property type="term" value="C:membrane"/>
    <property type="evidence" value="ECO:0007669"/>
    <property type="project" value="UniProtKB-SubCell"/>
</dbReference>
<evidence type="ECO:0000256" key="6">
    <source>
        <dbReference type="ARBA" id="ARBA00022989"/>
    </source>
</evidence>